<evidence type="ECO:0000256" key="1">
    <source>
        <dbReference type="ARBA" id="ARBA00006484"/>
    </source>
</evidence>
<dbReference type="Proteomes" id="UP000199321">
    <property type="component" value="Unassembled WGS sequence"/>
</dbReference>
<evidence type="ECO:0000313" key="4">
    <source>
        <dbReference type="EMBL" id="SDE35959.1"/>
    </source>
</evidence>
<evidence type="ECO:0000256" key="2">
    <source>
        <dbReference type="ARBA" id="ARBA00023002"/>
    </source>
</evidence>
<dbReference type="NCBIfam" id="NF006776">
    <property type="entry name" value="PRK09291.1"/>
    <property type="match status" value="1"/>
</dbReference>
<dbReference type="InterPro" id="IPR020904">
    <property type="entry name" value="Sc_DH/Rdtase_CS"/>
</dbReference>
<organism evidence="4 5">
    <name type="scientific">Ulvibacter litoralis</name>
    <dbReference type="NCBI Taxonomy" id="227084"/>
    <lineage>
        <taxon>Bacteria</taxon>
        <taxon>Pseudomonadati</taxon>
        <taxon>Bacteroidota</taxon>
        <taxon>Flavobacteriia</taxon>
        <taxon>Flavobacteriales</taxon>
        <taxon>Flavobacteriaceae</taxon>
        <taxon>Ulvibacter</taxon>
    </lineage>
</organism>
<evidence type="ECO:0000313" key="5">
    <source>
        <dbReference type="Proteomes" id="UP000199321"/>
    </source>
</evidence>
<dbReference type="PRINTS" id="PR00081">
    <property type="entry name" value="GDHRDH"/>
</dbReference>
<dbReference type="PRINTS" id="PR00080">
    <property type="entry name" value="SDRFAMILY"/>
</dbReference>
<keyword evidence="5" id="KW-1185">Reference proteome</keyword>
<dbReference type="CDD" id="cd05374">
    <property type="entry name" value="17beta-HSD-like_SDR_c"/>
    <property type="match status" value="1"/>
</dbReference>
<gene>
    <name evidence="4" type="ORF">SAMN05421855_101259</name>
</gene>
<accession>A0A1G7C9G7</accession>
<keyword evidence="2" id="KW-0560">Oxidoreductase</keyword>
<name>A0A1G7C9G7_9FLAO</name>
<reference evidence="4 5" key="1">
    <citation type="submission" date="2016-10" db="EMBL/GenBank/DDBJ databases">
        <authorList>
            <person name="de Groot N.N."/>
        </authorList>
    </citation>
    <scope>NUCLEOTIDE SEQUENCE [LARGE SCALE GENOMIC DNA]</scope>
    <source>
        <strain evidence="4 5">DSM 16195</strain>
    </source>
</reference>
<dbReference type="Gene3D" id="3.40.50.720">
    <property type="entry name" value="NAD(P)-binding Rossmann-like Domain"/>
    <property type="match status" value="1"/>
</dbReference>
<dbReference type="AlphaFoldDB" id="A0A1G7C9G7"/>
<dbReference type="PANTHER" id="PTHR42901:SF1">
    <property type="entry name" value="ALCOHOL DEHYDROGENASE"/>
    <property type="match status" value="1"/>
</dbReference>
<dbReference type="SUPFAM" id="SSF51735">
    <property type="entry name" value="NAD(P)-binding Rossmann-fold domains"/>
    <property type="match status" value="1"/>
</dbReference>
<evidence type="ECO:0000256" key="3">
    <source>
        <dbReference type="RuleBase" id="RU000363"/>
    </source>
</evidence>
<protein>
    <submittedName>
        <fullName evidence="4">Short-chain dehydrogenase</fullName>
    </submittedName>
</protein>
<dbReference type="PROSITE" id="PS00061">
    <property type="entry name" value="ADH_SHORT"/>
    <property type="match status" value="1"/>
</dbReference>
<dbReference type="EMBL" id="FNBA01000001">
    <property type="protein sequence ID" value="SDE35959.1"/>
    <property type="molecule type" value="Genomic_DNA"/>
</dbReference>
<dbReference type="STRING" id="227084.SAMN05421855_101259"/>
<proteinExistence type="inferred from homology"/>
<dbReference type="PANTHER" id="PTHR42901">
    <property type="entry name" value="ALCOHOL DEHYDROGENASE"/>
    <property type="match status" value="1"/>
</dbReference>
<dbReference type="GO" id="GO:0016491">
    <property type="term" value="F:oxidoreductase activity"/>
    <property type="evidence" value="ECO:0007669"/>
    <property type="project" value="UniProtKB-KW"/>
</dbReference>
<dbReference type="InterPro" id="IPR002347">
    <property type="entry name" value="SDR_fam"/>
</dbReference>
<comment type="similarity">
    <text evidence="1 3">Belongs to the short-chain dehydrogenases/reductases (SDR) family.</text>
</comment>
<dbReference type="Pfam" id="PF00106">
    <property type="entry name" value="adh_short"/>
    <property type="match status" value="1"/>
</dbReference>
<dbReference type="InterPro" id="IPR036291">
    <property type="entry name" value="NAD(P)-bd_dom_sf"/>
</dbReference>
<sequence>MITGAGTGLGKGTAIGLAKKGHQVIAGVQVWEQKSKLLEELKEHKIEDKVEVIKLDILSDLDCQNAARYDIDILVNNAGMGQSGPVGEMPVGLIRQVMETNVFSTLEFSQPFIRAMQERGSGKIVFVSSIAGLTTSPYLGAYNASKHALESIAQSLRDELHSFGVSVASINPGPFETGFNDRMYESFEQWHDDDYYFTNKKTIIEASKKLLENQFDPQIMIDEMVNVIPQDDQAFRTIVPKEFEKMCKAYQERQYDLKCNEIDKSKS</sequence>